<dbReference type="Pfam" id="PF07687">
    <property type="entry name" value="M20_dimer"/>
    <property type="match status" value="1"/>
</dbReference>
<dbReference type="NCBIfam" id="NF009555">
    <property type="entry name" value="PRK13004.1"/>
    <property type="match status" value="1"/>
</dbReference>
<dbReference type="InterPro" id="IPR002933">
    <property type="entry name" value="Peptidase_M20"/>
</dbReference>
<dbReference type="InterPro" id="IPR011650">
    <property type="entry name" value="Peptidase_M20_dimer"/>
</dbReference>
<name>A0A930VAZ6_9ACTN</name>
<keyword evidence="2 4" id="KW-0378">Hydrolase</keyword>
<organism evidence="4 5">
    <name type="scientific">Nocardioides islandensis</name>
    <dbReference type="NCBI Taxonomy" id="433663"/>
    <lineage>
        <taxon>Bacteria</taxon>
        <taxon>Bacillati</taxon>
        <taxon>Actinomycetota</taxon>
        <taxon>Actinomycetes</taxon>
        <taxon>Propionibacteriales</taxon>
        <taxon>Nocardioidaceae</taxon>
        <taxon>Nocardioides</taxon>
    </lineage>
</organism>
<dbReference type="Pfam" id="PF01546">
    <property type="entry name" value="Peptidase_M20"/>
    <property type="match status" value="1"/>
</dbReference>
<evidence type="ECO:0000313" key="4">
    <source>
        <dbReference type="EMBL" id="MBF4761618.1"/>
    </source>
</evidence>
<dbReference type="PANTHER" id="PTHR43808:SF28">
    <property type="entry name" value="[LYSW]-LYSINE_[LYSW]-ORNITHINE HYDROLASE"/>
    <property type="match status" value="1"/>
</dbReference>
<evidence type="ECO:0000256" key="1">
    <source>
        <dbReference type="ARBA" id="ARBA00022723"/>
    </source>
</evidence>
<dbReference type="InterPro" id="IPR036264">
    <property type="entry name" value="Bact_exopeptidase_dim_dom"/>
</dbReference>
<comment type="caution">
    <text evidence="4">The sequence shown here is derived from an EMBL/GenBank/DDBJ whole genome shotgun (WGS) entry which is preliminary data.</text>
</comment>
<dbReference type="Proteomes" id="UP000640489">
    <property type="component" value="Unassembled WGS sequence"/>
</dbReference>
<sequence length="384" mass="40623">MDPLTQLALRLIATPSLSTEEGDCAALVAEELRRLGLTVDVDEMGNVVGRLELGPGPTVMVDCHLDTVPVVDASEWTRAPYGEVVDGRLYGRGAVDMKGPMAAVLEAIDAIRTTDRGTLVFAGTLAEELVEGPATIAVAGAVQPDYVVICEPSQRRVARGQRGRAEVAVEIHGLSSHSAYPSEGVNAAEVMTDVITGLRALRPIVDSTLGEGILVLIDLKSEPYPSLSTVPERCRATFDRRTLVGESQDDVLGPIREVVDRVTAAWGATGTVEVVAHRHTNYSGTVVETTKFAPAWLFSHDDPVVARAVAGLGEAGLDAVVTHYRFCTNGSATAGRLGIPTIGYGPGHEDQAHKVDEHIDLDDLRLGARGYVAILTALLAGEAP</sequence>
<dbReference type="PANTHER" id="PTHR43808">
    <property type="entry name" value="ACETYLORNITHINE DEACETYLASE"/>
    <property type="match status" value="1"/>
</dbReference>
<feature type="domain" description="Peptidase M20 dimerisation" evidence="3">
    <location>
        <begin position="160"/>
        <end position="263"/>
    </location>
</feature>
<evidence type="ECO:0000313" key="5">
    <source>
        <dbReference type="Proteomes" id="UP000640489"/>
    </source>
</evidence>
<reference evidence="4" key="1">
    <citation type="submission" date="2020-11" db="EMBL/GenBank/DDBJ databases">
        <title>Nocardioides sp. nov., isolated from Soil of Cynanchum wilfordii Hemsley rhizosphere.</title>
        <authorList>
            <person name="Lee J.-S."/>
            <person name="Suh M.K."/>
            <person name="Kim J.-S."/>
        </authorList>
    </citation>
    <scope>NUCLEOTIDE SEQUENCE</scope>
    <source>
        <strain evidence="4">KCTC 19275</strain>
    </source>
</reference>
<keyword evidence="5" id="KW-1185">Reference proteome</keyword>
<evidence type="ECO:0000259" key="3">
    <source>
        <dbReference type="Pfam" id="PF07687"/>
    </source>
</evidence>
<dbReference type="Gene3D" id="3.40.630.10">
    <property type="entry name" value="Zn peptidases"/>
    <property type="match status" value="2"/>
</dbReference>
<keyword evidence="1" id="KW-0479">Metal-binding</keyword>
<dbReference type="RefSeq" id="WP_194704825.1">
    <property type="nucleotide sequence ID" value="NZ_JADKPN010000001.1"/>
</dbReference>
<dbReference type="InterPro" id="IPR050072">
    <property type="entry name" value="Peptidase_M20A"/>
</dbReference>
<dbReference type="GO" id="GO:0046872">
    <property type="term" value="F:metal ion binding"/>
    <property type="evidence" value="ECO:0007669"/>
    <property type="project" value="UniProtKB-KW"/>
</dbReference>
<dbReference type="GO" id="GO:0016787">
    <property type="term" value="F:hydrolase activity"/>
    <property type="evidence" value="ECO:0007669"/>
    <property type="project" value="UniProtKB-KW"/>
</dbReference>
<dbReference type="Gene3D" id="3.30.70.360">
    <property type="match status" value="1"/>
</dbReference>
<protein>
    <submittedName>
        <fullName evidence="4">YgeY family selenium metabolism-linked hydrolase</fullName>
    </submittedName>
</protein>
<proteinExistence type="predicted"/>
<dbReference type="SUPFAM" id="SSF53187">
    <property type="entry name" value="Zn-dependent exopeptidases"/>
    <property type="match status" value="1"/>
</dbReference>
<dbReference type="SUPFAM" id="SSF55031">
    <property type="entry name" value="Bacterial exopeptidase dimerisation domain"/>
    <property type="match status" value="1"/>
</dbReference>
<evidence type="ECO:0000256" key="2">
    <source>
        <dbReference type="ARBA" id="ARBA00022801"/>
    </source>
</evidence>
<dbReference type="EMBL" id="JADKPN010000001">
    <property type="protein sequence ID" value="MBF4761618.1"/>
    <property type="molecule type" value="Genomic_DNA"/>
</dbReference>
<gene>
    <name evidence="4" type="ORF">ISU07_00640</name>
</gene>
<dbReference type="AlphaFoldDB" id="A0A930VAZ6"/>
<accession>A0A930VAZ6</accession>